<dbReference type="PIR" id="H75367">
    <property type="entry name" value="H75367"/>
</dbReference>
<dbReference type="GeneID" id="69517905"/>
<evidence type="ECO:0000313" key="4">
    <source>
        <dbReference type="Proteomes" id="UP000002524"/>
    </source>
</evidence>
<proteinExistence type="predicted"/>
<feature type="domain" description="Ribosomal RNA large subunit methyltransferase K/L-like methyltransferase" evidence="2">
    <location>
        <begin position="193"/>
        <end position="363"/>
    </location>
</feature>
<reference evidence="3 4" key="1">
    <citation type="journal article" date="1999" name="Science">
        <title>Genome sequence of the radioresistant bacterium Deinococcus radiodurans R1.</title>
        <authorList>
            <person name="White O."/>
            <person name="Eisen J.A."/>
            <person name="Heidelberg J.F."/>
            <person name="Hickey E.K."/>
            <person name="Peterson J.D."/>
            <person name="Dodson R.J."/>
            <person name="Haft D.H."/>
            <person name="Gwinn M.L."/>
            <person name="Nelson W.C."/>
            <person name="Richardson D.L."/>
            <person name="Moffat K.S."/>
            <person name="Qin H."/>
            <person name="Jiang L."/>
            <person name="Pamphile W."/>
            <person name="Crosby M."/>
            <person name="Shen M."/>
            <person name="Vamathevan J.J."/>
            <person name="Lam P."/>
            <person name="McDonald L."/>
            <person name="Utterback T."/>
            <person name="Zalewski C."/>
            <person name="Makarova K.S."/>
            <person name="Aravind L."/>
            <person name="Daly M.J."/>
            <person name="Minton K.W."/>
            <person name="Fleischmann R.D."/>
            <person name="Ketchum K.A."/>
            <person name="Nelson K.E."/>
            <person name="Salzberg S."/>
            <person name="Smith H.O."/>
            <person name="Venter J.C."/>
            <person name="Fraser C.M."/>
        </authorList>
    </citation>
    <scope>NUCLEOTIDE SEQUENCE [LARGE SCALE GENOMIC DNA]</scope>
    <source>
        <strain evidence="4">ATCC 13939 / DSM 20539 / JCM 16871 / LMG 4051 / NBRC 15346 / NCIMB 9279 / R1 / VKM B-1422</strain>
    </source>
</reference>
<evidence type="ECO:0000256" key="1">
    <source>
        <dbReference type="SAM" id="MobiDB-lite"/>
    </source>
</evidence>
<gene>
    <name evidence="3" type="ordered locus">DR_1669</name>
</gene>
<dbReference type="Gene3D" id="3.40.50.150">
    <property type="entry name" value="Vaccinia Virus protein VP39"/>
    <property type="match status" value="1"/>
</dbReference>
<dbReference type="Proteomes" id="UP000002524">
    <property type="component" value="Chromosome 1"/>
</dbReference>
<protein>
    <recommendedName>
        <fullName evidence="2">Ribosomal RNA large subunit methyltransferase K/L-like methyltransferase domain-containing protein</fullName>
    </recommendedName>
</protein>
<dbReference type="OrthoDB" id="1637728at2"/>
<feature type="compositionally biased region" description="Polar residues" evidence="1">
    <location>
        <begin position="1"/>
        <end position="20"/>
    </location>
</feature>
<dbReference type="InParanoid" id="Q9RTT7"/>
<keyword evidence="4" id="KW-1185">Reference proteome</keyword>
<dbReference type="RefSeq" id="WP_010888304.1">
    <property type="nucleotide sequence ID" value="NC_001263.1"/>
</dbReference>
<accession>Q9RTT7</accession>
<dbReference type="PATRIC" id="fig|243230.17.peg.1878"/>
<dbReference type="eggNOG" id="COG0116">
    <property type="taxonomic scope" value="Bacteria"/>
</dbReference>
<evidence type="ECO:0000259" key="2">
    <source>
        <dbReference type="Pfam" id="PF01170"/>
    </source>
</evidence>
<dbReference type="AlphaFoldDB" id="Q9RTT7"/>
<dbReference type="GO" id="GO:0030488">
    <property type="term" value="P:tRNA methylation"/>
    <property type="evidence" value="ECO:0000318"/>
    <property type="project" value="GO_Central"/>
</dbReference>
<dbReference type="PANTHER" id="PTHR14911">
    <property type="entry name" value="THUMP DOMAIN-CONTAINING"/>
    <property type="match status" value="1"/>
</dbReference>
<dbReference type="HOGENOM" id="CLU_052320_0_0_0"/>
<dbReference type="PANTHER" id="PTHR14911:SF13">
    <property type="entry name" value="TRNA (GUANINE(6)-N2)-METHYLTRANSFERASE THUMP3"/>
    <property type="match status" value="1"/>
</dbReference>
<feature type="region of interest" description="Disordered" evidence="1">
    <location>
        <begin position="1"/>
        <end position="35"/>
    </location>
</feature>
<dbReference type="SUPFAM" id="SSF53335">
    <property type="entry name" value="S-adenosyl-L-methionine-dependent methyltransferases"/>
    <property type="match status" value="1"/>
</dbReference>
<evidence type="ECO:0000313" key="3">
    <source>
        <dbReference type="EMBL" id="AAF11224.1"/>
    </source>
</evidence>
<dbReference type="EMBL" id="AE000513">
    <property type="protein sequence ID" value="AAF11224.1"/>
    <property type="molecule type" value="Genomic_DNA"/>
</dbReference>
<dbReference type="STRING" id="243230.DR_1669"/>
<dbReference type="PaxDb" id="243230-DR_1669"/>
<organism evidence="3 4">
    <name type="scientific">Deinococcus radiodurans (strain ATCC 13939 / DSM 20539 / JCM 16871 / CCUG 27074 / LMG 4051 / NBRC 15346 / NCIMB 9279 / VKM B-1422 / R1)</name>
    <dbReference type="NCBI Taxonomy" id="243230"/>
    <lineage>
        <taxon>Bacteria</taxon>
        <taxon>Thermotogati</taxon>
        <taxon>Deinococcota</taxon>
        <taxon>Deinococci</taxon>
        <taxon>Deinococcales</taxon>
        <taxon>Deinococcaceae</taxon>
        <taxon>Deinococcus</taxon>
    </lineage>
</organism>
<sequence length="372" mass="41257">MPRPRSNSNPAYANRSSVGKTSKKSRPKGDYRARQPAREYELDVLPGLEEVAATELAGVPLARDVRGLRFWYPGSPERLTRLRSAVAVYRIKSWDVPRPRGLLGHQQLGELVSYVREVTEVGGHRSFRIGAAGKESPTMQRLAEELSAALGLPHDPEEGELLLRLRPSADRQGADGQGWDVLARITPRPLSARAWRECNMGGGLNATIAYAMHKLAGQRDEDRIFNPMSGSGTLLIERALLGPYAALVGVDIDPVAVACARTNLRAAGKEVEVAQVDALHTGLPSRSFDLVISDLPWGDAIGSHQSNETLYPAFLKEMHRLTSRRGRLCLLTHELRLFERVMREQSDWEAKELFQVYSGGHHPKAYLLHKRG</sequence>
<dbReference type="CDD" id="cd02440">
    <property type="entry name" value="AdoMet_MTases"/>
    <property type="match status" value="1"/>
</dbReference>
<dbReference type="InterPro" id="IPR029063">
    <property type="entry name" value="SAM-dependent_MTases_sf"/>
</dbReference>
<dbReference type="EnsemblBacteria" id="AAF11224">
    <property type="protein sequence ID" value="AAF11224"/>
    <property type="gene ID" value="DR_1669"/>
</dbReference>
<name>Q9RTT7_DEIRA</name>
<dbReference type="KEGG" id="dra:DR_1669"/>
<dbReference type="GO" id="GO:0016423">
    <property type="term" value="F:tRNA (guanine) methyltransferase activity"/>
    <property type="evidence" value="ECO:0000318"/>
    <property type="project" value="GO_Central"/>
</dbReference>
<dbReference type="Pfam" id="PF01170">
    <property type="entry name" value="UPF0020"/>
    <property type="match status" value="1"/>
</dbReference>
<dbReference type="InterPro" id="IPR000241">
    <property type="entry name" value="RlmKL-like_Mtase"/>
</dbReference>